<accession>A0A3Q3FHV7</accession>
<dbReference type="SMART" id="SM00184">
    <property type="entry name" value="RING"/>
    <property type="match status" value="1"/>
</dbReference>
<dbReference type="PROSITE" id="PS50188">
    <property type="entry name" value="B302_SPRY"/>
    <property type="match status" value="1"/>
</dbReference>
<keyword evidence="4" id="KW-0862">Zinc</keyword>
<evidence type="ECO:0000259" key="9">
    <source>
        <dbReference type="PROSITE" id="PS50119"/>
    </source>
</evidence>
<feature type="coiled-coil region" evidence="7">
    <location>
        <begin position="256"/>
        <end position="290"/>
    </location>
</feature>
<dbReference type="PRINTS" id="PR01407">
    <property type="entry name" value="BUTYPHLNCDUF"/>
</dbReference>
<evidence type="ECO:0000256" key="4">
    <source>
        <dbReference type="ARBA" id="ARBA00022833"/>
    </source>
</evidence>
<dbReference type="InterPro" id="IPR043136">
    <property type="entry name" value="B30.2/SPRY_sf"/>
</dbReference>
<reference evidence="11" key="1">
    <citation type="submission" date="2025-08" db="UniProtKB">
        <authorList>
            <consortium name="Ensembl"/>
        </authorList>
    </citation>
    <scope>IDENTIFICATION</scope>
</reference>
<evidence type="ECO:0000256" key="7">
    <source>
        <dbReference type="SAM" id="Coils"/>
    </source>
</evidence>
<dbReference type="SUPFAM" id="SSF49899">
    <property type="entry name" value="Concanavalin A-like lectins/glucanases"/>
    <property type="match status" value="1"/>
</dbReference>
<feature type="domain" description="B box-type" evidence="9">
    <location>
        <begin position="143"/>
        <end position="183"/>
    </location>
</feature>
<dbReference type="GeneTree" id="ENSGT01040000240400"/>
<evidence type="ECO:0000256" key="2">
    <source>
        <dbReference type="ARBA" id="ARBA00022723"/>
    </source>
</evidence>
<dbReference type="InterPro" id="IPR013320">
    <property type="entry name" value="ConA-like_dom_sf"/>
</dbReference>
<evidence type="ECO:0000313" key="11">
    <source>
        <dbReference type="Ensembl" id="ENSLBEP00000019057.1"/>
    </source>
</evidence>
<dbReference type="Ensembl" id="ENSLBET00000020088.1">
    <property type="protein sequence ID" value="ENSLBEP00000019057.1"/>
    <property type="gene ID" value="ENSLBEG00000014654.1"/>
</dbReference>
<keyword evidence="12" id="KW-1185">Reference proteome</keyword>
<dbReference type="FunFam" id="2.60.120.920:FF:000004">
    <property type="entry name" value="Butyrophilin subfamily 1 member A1"/>
    <property type="match status" value="1"/>
</dbReference>
<dbReference type="Pfam" id="PF00643">
    <property type="entry name" value="zf-B_box"/>
    <property type="match status" value="1"/>
</dbReference>
<dbReference type="PROSITE" id="PS50119">
    <property type="entry name" value="ZF_BBOX"/>
    <property type="match status" value="1"/>
</dbReference>
<dbReference type="InterPro" id="IPR001841">
    <property type="entry name" value="Znf_RING"/>
</dbReference>
<evidence type="ECO:0000313" key="12">
    <source>
        <dbReference type="Proteomes" id="UP000261660"/>
    </source>
</evidence>
<dbReference type="InterPro" id="IPR006574">
    <property type="entry name" value="PRY"/>
</dbReference>
<dbReference type="OrthoDB" id="6270329at2759"/>
<dbReference type="PROSITE" id="PS50089">
    <property type="entry name" value="ZF_RING_2"/>
    <property type="match status" value="1"/>
</dbReference>
<dbReference type="InterPro" id="IPR017907">
    <property type="entry name" value="Znf_RING_CS"/>
</dbReference>
<dbReference type="Proteomes" id="UP000261660">
    <property type="component" value="Unplaced"/>
</dbReference>
<dbReference type="GO" id="GO:0005737">
    <property type="term" value="C:cytoplasm"/>
    <property type="evidence" value="ECO:0007669"/>
    <property type="project" value="UniProtKB-ARBA"/>
</dbReference>
<keyword evidence="3 6" id="KW-0863">Zinc-finger</keyword>
<dbReference type="PROSITE" id="PS00518">
    <property type="entry name" value="ZF_RING_1"/>
    <property type="match status" value="1"/>
</dbReference>
<dbReference type="InterPro" id="IPR000315">
    <property type="entry name" value="Znf_B-box"/>
</dbReference>
<dbReference type="SUPFAM" id="SSF57845">
    <property type="entry name" value="B-box zinc-binding domain"/>
    <property type="match status" value="1"/>
</dbReference>
<dbReference type="PANTHER" id="PTHR25465">
    <property type="entry name" value="B-BOX DOMAIN CONTAINING"/>
    <property type="match status" value="1"/>
</dbReference>
<name>A0A3Q3FHV7_9LABR</name>
<protein>
    <submittedName>
        <fullName evidence="11">E3 ubiquitin-protein ligase TRIM39-like</fullName>
    </submittedName>
</protein>
<reference evidence="11" key="2">
    <citation type="submission" date="2025-09" db="UniProtKB">
        <authorList>
            <consortium name="Ensembl"/>
        </authorList>
    </citation>
    <scope>IDENTIFICATION</scope>
</reference>
<evidence type="ECO:0000256" key="1">
    <source>
        <dbReference type="ARBA" id="ARBA00022588"/>
    </source>
</evidence>
<feature type="domain" description="RING-type" evidence="8">
    <location>
        <begin position="15"/>
        <end position="55"/>
    </location>
</feature>
<keyword evidence="5" id="KW-0391">Immunity</keyword>
<dbReference type="Pfam" id="PF25600">
    <property type="entry name" value="TRIM_CC"/>
    <property type="match status" value="1"/>
</dbReference>
<dbReference type="InterPro" id="IPR058030">
    <property type="entry name" value="TRIM8/14/16/25/29/45/65_CC"/>
</dbReference>
<dbReference type="SMART" id="SM00449">
    <property type="entry name" value="SPRY"/>
    <property type="match status" value="1"/>
</dbReference>
<dbReference type="Pfam" id="PF00622">
    <property type="entry name" value="SPRY"/>
    <property type="match status" value="1"/>
</dbReference>
<dbReference type="Gene3D" id="4.10.830.40">
    <property type="match status" value="1"/>
</dbReference>
<dbReference type="Gene3D" id="3.30.40.10">
    <property type="entry name" value="Zinc/RING finger domain, C3HC4 (zinc finger)"/>
    <property type="match status" value="1"/>
</dbReference>
<evidence type="ECO:0000259" key="8">
    <source>
        <dbReference type="PROSITE" id="PS50089"/>
    </source>
</evidence>
<keyword evidence="1" id="KW-0399">Innate immunity</keyword>
<dbReference type="AlphaFoldDB" id="A0A3Q3FHV7"/>
<keyword evidence="2" id="KW-0479">Metal-binding</keyword>
<evidence type="ECO:0000256" key="5">
    <source>
        <dbReference type="ARBA" id="ARBA00022859"/>
    </source>
</evidence>
<dbReference type="Gene3D" id="2.60.120.920">
    <property type="match status" value="1"/>
</dbReference>
<dbReference type="InterPro" id="IPR013083">
    <property type="entry name" value="Znf_RING/FYVE/PHD"/>
</dbReference>
<dbReference type="InParanoid" id="A0A3Q3FHV7"/>
<dbReference type="InterPro" id="IPR001870">
    <property type="entry name" value="B30.2/SPRY"/>
</dbReference>
<dbReference type="CDD" id="cd19802">
    <property type="entry name" value="Bbox1_TRIM8-like"/>
    <property type="match status" value="1"/>
</dbReference>
<dbReference type="SMART" id="SM00589">
    <property type="entry name" value="PRY"/>
    <property type="match status" value="1"/>
</dbReference>
<dbReference type="STRING" id="56723.ENSLBEP00000019057"/>
<dbReference type="Gene3D" id="3.30.160.60">
    <property type="entry name" value="Classic Zinc Finger"/>
    <property type="match status" value="1"/>
</dbReference>
<dbReference type="InterPro" id="IPR003879">
    <property type="entry name" value="Butyrophylin_SPRY"/>
</dbReference>
<dbReference type="PANTHER" id="PTHR25465:SF32">
    <property type="entry name" value="BLOODTHIRSTY-RELATED GENE FAMILY, MEMBER 16 ISOFORM X1-RELATED"/>
    <property type="match status" value="1"/>
</dbReference>
<organism evidence="11 12">
    <name type="scientific">Labrus bergylta</name>
    <name type="common">ballan wrasse</name>
    <dbReference type="NCBI Taxonomy" id="56723"/>
    <lineage>
        <taxon>Eukaryota</taxon>
        <taxon>Metazoa</taxon>
        <taxon>Chordata</taxon>
        <taxon>Craniata</taxon>
        <taxon>Vertebrata</taxon>
        <taxon>Euteleostomi</taxon>
        <taxon>Actinopterygii</taxon>
        <taxon>Neopterygii</taxon>
        <taxon>Teleostei</taxon>
        <taxon>Neoteleostei</taxon>
        <taxon>Acanthomorphata</taxon>
        <taxon>Eupercaria</taxon>
        <taxon>Labriformes</taxon>
        <taxon>Labridae</taxon>
        <taxon>Labrus</taxon>
    </lineage>
</organism>
<evidence type="ECO:0000259" key="10">
    <source>
        <dbReference type="PROSITE" id="PS50188"/>
    </source>
</evidence>
<dbReference type="GO" id="GO:0008270">
    <property type="term" value="F:zinc ion binding"/>
    <property type="evidence" value="ECO:0007669"/>
    <property type="project" value="UniProtKB-KW"/>
</dbReference>
<dbReference type="InterPro" id="IPR051051">
    <property type="entry name" value="E3_ubiq-ligase_TRIM/RNF"/>
</dbReference>
<dbReference type="SMART" id="SM00336">
    <property type="entry name" value="BBOX"/>
    <property type="match status" value="1"/>
</dbReference>
<dbReference type="CDD" id="cd13733">
    <property type="entry name" value="SPRY_PRY_C-I_1"/>
    <property type="match status" value="1"/>
</dbReference>
<dbReference type="InterPro" id="IPR003877">
    <property type="entry name" value="SPRY_dom"/>
</dbReference>
<dbReference type="Pfam" id="PF13765">
    <property type="entry name" value="PRY"/>
    <property type="match status" value="1"/>
</dbReference>
<feature type="domain" description="B30.2/SPRY" evidence="10">
    <location>
        <begin position="342"/>
        <end position="540"/>
    </location>
</feature>
<dbReference type="InterPro" id="IPR027370">
    <property type="entry name" value="Znf-RING_euk"/>
</dbReference>
<evidence type="ECO:0000256" key="6">
    <source>
        <dbReference type="PROSITE-ProRule" id="PRU00024"/>
    </source>
</evidence>
<dbReference type="CDD" id="cd19769">
    <property type="entry name" value="Bbox2_TRIM16-like"/>
    <property type="match status" value="1"/>
</dbReference>
<sequence length="540" mass="61356">MSAASCLLSEAHFLCSICLDVFNRPVTIPCGHNFCKCCITEDWKINRKCKCPVCKKIFDLIPELHVNTFISEMAIQFKQEAVKKASEIAQPGEVPCDVCTGVRLRALKSCPVCLASYCEIHLERHQTVSRLTRHKLIEPLHNLEDKICTKHDKLMELYCKDDQMCVCRFCAETDHESHDVVPLAEESKGRKTELRETQAEFQQMVQQREFKIRELRQSASLSREAADREMADGVQVFTALTRFVETGLSELTKQIRQKQKTTAKQAEDYIKELNLETSEVRKRNAEVEQLSRSDDHHRLLQTFSSLKSSLPSKNWTEISLRQPSYEGTIARAVAELKETLSKGVEKRLEGELQRVQRYAVDVILDPDTAHPKLLLSDDGKQVNHSDEARNLPDNPERFSFCVIVLGKQSLSAGRFYFEVEVRGKTKWDLGVVSVSANRKGQITSCPEAGYWTLQLRNGNEYVALTDPDVLLSVRAQPQKVGVFVDYDEGLVSFYNVDAKDMIYSFTGCSFTEDLCPFFSPCFNDRGDNSAPLRISVVQKT</sequence>
<dbReference type="SUPFAM" id="SSF57850">
    <property type="entry name" value="RING/U-box"/>
    <property type="match status" value="1"/>
</dbReference>
<proteinExistence type="predicted"/>
<dbReference type="GO" id="GO:0045087">
    <property type="term" value="P:innate immune response"/>
    <property type="evidence" value="ECO:0007669"/>
    <property type="project" value="UniProtKB-KW"/>
</dbReference>
<keyword evidence="7" id="KW-0175">Coiled coil</keyword>
<dbReference type="Pfam" id="PF13445">
    <property type="entry name" value="zf-RING_UBOX"/>
    <property type="match status" value="1"/>
</dbReference>
<evidence type="ECO:0000256" key="3">
    <source>
        <dbReference type="ARBA" id="ARBA00022771"/>
    </source>
</evidence>